<gene>
    <name evidence="3" type="ORF">B0H15DRAFT_158797</name>
    <name evidence="2" type="ORF">B0H15DRAFT_517799</name>
</gene>
<comment type="caution">
    <text evidence="2">The sequence shown here is derived from an EMBL/GenBank/DDBJ whole genome shotgun (WGS) entry which is preliminary data.</text>
</comment>
<dbReference type="Proteomes" id="UP001222325">
    <property type="component" value="Unassembled WGS sequence"/>
</dbReference>
<dbReference type="AlphaFoldDB" id="A0AAD6TX80"/>
<feature type="compositionally biased region" description="Basic residues" evidence="1">
    <location>
        <begin position="35"/>
        <end position="48"/>
    </location>
</feature>
<accession>A0AAD6TX80</accession>
<proteinExistence type="predicted"/>
<organism evidence="2 4">
    <name type="scientific">Mycena belliarum</name>
    <dbReference type="NCBI Taxonomy" id="1033014"/>
    <lineage>
        <taxon>Eukaryota</taxon>
        <taxon>Fungi</taxon>
        <taxon>Dikarya</taxon>
        <taxon>Basidiomycota</taxon>
        <taxon>Agaricomycotina</taxon>
        <taxon>Agaricomycetes</taxon>
        <taxon>Agaricomycetidae</taxon>
        <taxon>Agaricales</taxon>
        <taxon>Marasmiineae</taxon>
        <taxon>Mycenaceae</taxon>
        <taxon>Mycena</taxon>
    </lineage>
</organism>
<evidence type="ECO:0000313" key="4">
    <source>
        <dbReference type="Proteomes" id="UP001222325"/>
    </source>
</evidence>
<evidence type="ECO:0000313" key="2">
    <source>
        <dbReference type="EMBL" id="KAJ7079455.1"/>
    </source>
</evidence>
<feature type="region of interest" description="Disordered" evidence="1">
    <location>
        <begin position="34"/>
        <end position="58"/>
    </location>
</feature>
<sequence length="171" mass="20099">MHGHVRMEWDVRLERRARLYRSLRRTAVVDIEGKRGRRRGRVRTRPKGARNDRSRTSPACRPCAQLRRQLFLSTCQWWMTLRRDSMTDCLGMKPITNQYGSDHPVLPRTSNLTRVYRARLSRLPTSNPLGVRARNGSYWNLKPRRVQLQSIEVFCSYNDLESSCPPDAPLY</sequence>
<dbReference type="EMBL" id="JARJCN010000016">
    <property type="protein sequence ID" value="KAJ7093446.1"/>
    <property type="molecule type" value="Genomic_DNA"/>
</dbReference>
<reference evidence="2" key="1">
    <citation type="submission" date="2023-03" db="EMBL/GenBank/DDBJ databases">
        <title>Massive genome expansion in bonnet fungi (Mycena s.s.) driven by repeated elements and novel gene families across ecological guilds.</title>
        <authorList>
            <consortium name="Lawrence Berkeley National Laboratory"/>
            <person name="Harder C.B."/>
            <person name="Miyauchi S."/>
            <person name="Viragh M."/>
            <person name="Kuo A."/>
            <person name="Thoen E."/>
            <person name="Andreopoulos B."/>
            <person name="Lu D."/>
            <person name="Skrede I."/>
            <person name="Drula E."/>
            <person name="Henrissat B."/>
            <person name="Morin E."/>
            <person name="Kohler A."/>
            <person name="Barry K."/>
            <person name="LaButti K."/>
            <person name="Morin E."/>
            <person name="Salamov A."/>
            <person name="Lipzen A."/>
            <person name="Mereny Z."/>
            <person name="Hegedus B."/>
            <person name="Baldrian P."/>
            <person name="Stursova M."/>
            <person name="Weitz H."/>
            <person name="Taylor A."/>
            <person name="Grigoriev I.V."/>
            <person name="Nagy L.G."/>
            <person name="Martin F."/>
            <person name="Kauserud H."/>
        </authorList>
    </citation>
    <scope>NUCLEOTIDE SEQUENCE</scope>
    <source>
        <strain evidence="2">CBHHK173m</strain>
    </source>
</reference>
<name>A0AAD6TX80_9AGAR</name>
<evidence type="ECO:0000256" key="1">
    <source>
        <dbReference type="SAM" id="MobiDB-lite"/>
    </source>
</evidence>
<dbReference type="EMBL" id="JARJCN010000060">
    <property type="protein sequence ID" value="KAJ7079455.1"/>
    <property type="molecule type" value="Genomic_DNA"/>
</dbReference>
<protein>
    <submittedName>
        <fullName evidence="2">Uncharacterized protein</fullName>
    </submittedName>
</protein>
<keyword evidence="4" id="KW-1185">Reference proteome</keyword>
<evidence type="ECO:0000313" key="3">
    <source>
        <dbReference type="EMBL" id="KAJ7093446.1"/>
    </source>
</evidence>